<dbReference type="Proteomes" id="UP001347796">
    <property type="component" value="Unassembled WGS sequence"/>
</dbReference>
<gene>
    <name evidence="8" type="ORF">SNE40_009854</name>
</gene>
<dbReference type="InterPro" id="IPR017850">
    <property type="entry name" value="Alkaline_phosphatase_core_sf"/>
</dbReference>
<keyword evidence="6" id="KW-0812">Transmembrane</keyword>
<keyword evidence="9" id="KW-1185">Reference proteome</keyword>
<dbReference type="Pfam" id="PF14707">
    <property type="entry name" value="Sulfatase_C"/>
    <property type="match status" value="1"/>
</dbReference>
<dbReference type="PROSITE" id="PS00149">
    <property type="entry name" value="SULFATASE_2"/>
    <property type="match status" value="1"/>
</dbReference>
<keyword evidence="6" id="KW-0472">Membrane</keyword>
<evidence type="ECO:0000256" key="4">
    <source>
        <dbReference type="ARBA" id="ARBA00022801"/>
    </source>
</evidence>
<comment type="caution">
    <text evidence="8">The sequence shown here is derived from an EMBL/GenBank/DDBJ whole genome shotgun (WGS) entry which is preliminary data.</text>
</comment>
<dbReference type="GO" id="GO:0046872">
    <property type="term" value="F:metal ion binding"/>
    <property type="evidence" value="ECO:0007669"/>
    <property type="project" value="UniProtKB-KW"/>
</dbReference>
<feature type="domain" description="Sulfatase N-terminal" evidence="7">
    <location>
        <begin position="17"/>
        <end position="320"/>
    </location>
</feature>
<dbReference type="InterPro" id="IPR000917">
    <property type="entry name" value="Sulfatase_N"/>
</dbReference>
<evidence type="ECO:0000256" key="1">
    <source>
        <dbReference type="ARBA" id="ARBA00001913"/>
    </source>
</evidence>
<comment type="cofactor">
    <cofactor evidence="1">
        <name>Ca(2+)</name>
        <dbReference type="ChEBI" id="CHEBI:29108"/>
    </cofactor>
</comment>
<dbReference type="SUPFAM" id="SSF53649">
    <property type="entry name" value="Alkaline phosphatase-like"/>
    <property type="match status" value="1"/>
</dbReference>
<comment type="similarity">
    <text evidence="2">Belongs to the sulfatase family.</text>
</comment>
<protein>
    <recommendedName>
        <fullName evidence="7">Sulfatase N-terminal domain-containing protein</fullName>
    </recommendedName>
</protein>
<dbReference type="AlphaFoldDB" id="A0AAN8JUV6"/>
<evidence type="ECO:0000256" key="5">
    <source>
        <dbReference type="ARBA" id="ARBA00022837"/>
    </source>
</evidence>
<dbReference type="PANTHER" id="PTHR42693:SF49">
    <property type="entry name" value="SULFATASE N-TERMINAL DOMAIN-CONTAINING PROTEIN"/>
    <property type="match status" value="1"/>
</dbReference>
<dbReference type="Gene3D" id="3.40.720.10">
    <property type="entry name" value="Alkaline Phosphatase, subunit A"/>
    <property type="match status" value="1"/>
</dbReference>
<dbReference type="Pfam" id="PF00884">
    <property type="entry name" value="Sulfatase"/>
    <property type="match status" value="1"/>
</dbReference>
<evidence type="ECO:0000256" key="3">
    <source>
        <dbReference type="ARBA" id="ARBA00022723"/>
    </source>
</evidence>
<keyword evidence="4" id="KW-0378">Hydrolase</keyword>
<accession>A0AAN8JUV6</accession>
<evidence type="ECO:0000256" key="6">
    <source>
        <dbReference type="SAM" id="Phobius"/>
    </source>
</evidence>
<dbReference type="Gene3D" id="3.30.1120.10">
    <property type="match status" value="1"/>
</dbReference>
<sequence>MATRTFIRSCIFVASSGGLPASETTFAELAKTAGYTTALIGKWHQGWSENSLGDYEHHPINQGFDYFYGYPLTNLKDFGSDTRESLMKSIFPYWNHQLITTFLVLFICFTCLYSTGMIGLALYIVLVIFVSSVLFTLHYAYIIRYKDFNSLLYRNKELVEQPMELSTLTKRFAAEAVEFLEKRQNDDKRFLLMVSWSHVHTYLNTTKEFRGRNKHGRYGDAVEEMDWGVGEILDTLDKLNLVDNTVVYFTSDNGGHLEERNADGEVHGGYNGIYKGGKAHGAVDGGIRMPTVLRYPPAVRPGTVIDEPTSLMDVFPTIANIIQTKLQPKLHIDGQDMMPLLSGKETVSSHDFMFHYCGDDIHAIRYRPKQGLSVWKLAVKSPNYLPGKQICRFVCNCRDVAVNDPPLLYDMTSDPSELRPLDLSRYPEIVNIMLKAMADHKNSIIPQTYQMDLSRILWKPWLQPCCGSFPSCFCVDQKYEGKFE</sequence>
<organism evidence="8 9">
    <name type="scientific">Patella caerulea</name>
    <name type="common">Rayed Mediterranean limpet</name>
    <dbReference type="NCBI Taxonomy" id="87958"/>
    <lineage>
        <taxon>Eukaryota</taxon>
        <taxon>Metazoa</taxon>
        <taxon>Spiralia</taxon>
        <taxon>Lophotrochozoa</taxon>
        <taxon>Mollusca</taxon>
        <taxon>Gastropoda</taxon>
        <taxon>Patellogastropoda</taxon>
        <taxon>Patelloidea</taxon>
        <taxon>Patellidae</taxon>
        <taxon>Patella</taxon>
    </lineage>
</organism>
<dbReference type="EMBL" id="JAZGQO010000007">
    <property type="protein sequence ID" value="KAK6182090.1"/>
    <property type="molecule type" value="Genomic_DNA"/>
</dbReference>
<evidence type="ECO:0000313" key="8">
    <source>
        <dbReference type="EMBL" id="KAK6182090.1"/>
    </source>
</evidence>
<evidence type="ECO:0000313" key="9">
    <source>
        <dbReference type="Proteomes" id="UP001347796"/>
    </source>
</evidence>
<evidence type="ECO:0000259" key="7">
    <source>
        <dbReference type="Pfam" id="PF00884"/>
    </source>
</evidence>
<keyword evidence="5" id="KW-0106">Calcium</keyword>
<dbReference type="InterPro" id="IPR024607">
    <property type="entry name" value="Sulfatase_CS"/>
</dbReference>
<dbReference type="InterPro" id="IPR050738">
    <property type="entry name" value="Sulfatase"/>
</dbReference>
<proteinExistence type="inferred from homology"/>
<dbReference type="Gene3D" id="1.10.287.550">
    <property type="entry name" value="Helix hairpin bin"/>
    <property type="match status" value="1"/>
</dbReference>
<feature type="transmembrane region" description="Helical" evidence="6">
    <location>
        <begin position="121"/>
        <end position="142"/>
    </location>
</feature>
<keyword evidence="6" id="KW-1133">Transmembrane helix</keyword>
<dbReference type="GO" id="GO:0004065">
    <property type="term" value="F:arylsulfatase activity"/>
    <property type="evidence" value="ECO:0007669"/>
    <property type="project" value="TreeGrafter"/>
</dbReference>
<reference evidence="8 9" key="1">
    <citation type="submission" date="2024-01" db="EMBL/GenBank/DDBJ databases">
        <title>The genome of the rayed Mediterranean limpet Patella caerulea (Linnaeus, 1758).</title>
        <authorList>
            <person name="Anh-Thu Weber A."/>
            <person name="Halstead-Nussloch G."/>
        </authorList>
    </citation>
    <scope>NUCLEOTIDE SEQUENCE [LARGE SCALE GENOMIC DNA]</scope>
    <source>
        <strain evidence="8">AATW-2023a</strain>
        <tissue evidence="8">Whole specimen</tissue>
    </source>
</reference>
<name>A0AAN8JUV6_PATCE</name>
<keyword evidence="3" id="KW-0479">Metal-binding</keyword>
<feature type="transmembrane region" description="Helical" evidence="6">
    <location>
        <begin position="93"/>
        <end position="115"/>
    </location>
</feature>
<dbReference type="PANTHER" id="PTHR42693">
    <property type="entry name" value="ARYLSULFATASE FAMILY MEMBER"/>
    <property type="match status" value="1"/>
</dbReference>
<evidence type="ECO:0000256" key="2">
    <source>
        <dbReference type="ARBA" id="ARBA00008779"/>
    </source>
</evidence>